<accession>A0ABN9UNN1</accession>
<dbReference type="InterPro" id="IPR029033">
    <property type="entry name" value="His_PPase_superfam"/>
</dbReference>
<sequence length="223" mass="23674">MADSTALMRCPSAQHSARPQHGAKLVYLIRHAESRENVRVRAAGAVLSRLAALSLPRGQDLCAASRLLLCDLDAPLSDAGVEQVRRARERLGGADFLRREGIELVVHSSRQRTARTCRELFGQGPGPPVSAGGGQQCVQRPVAGGPRRTAEPPRGMAASRGEALRRRGGGISPRGPAARRPRVRQRQLVQGPPLRQGGVHAPCPRGGGSAQTARPPRAKSMGV</sequence>
<dbReference type="PANTHER" id="PTHR48100">
    <property type="entry name" value="BROAD-SPECIFICITY PHOSPHATASE YOR283W-RELATED"/>
    <property type="match status" value="1"/>
</dbReference>
<organism evidence="2 3">
    <name type="scientific">Prorocentrum cordatum</name>
    <dbReference type="NCBI Taxonomy" id="2364126"/>
    <lineage>
        <taxon>Eukaryota</taxon>
        <taxon>Sar</taxon>
        <taxon>Alveolata</taxon>
        <taxon>Dinophyceae</taxon>
        <taxon>Prorocentrales</taxon>
        <taxon>Prorocentraceae</taxon>
        <taxon>Prorocentrum</taxon>
    </lineage>
</organism>
<proteinExistence type="predicted"/>
<dbReference type="InterPro" id="IPR013078">
    <property type="entry name" value="His_Pase_superF_clade-1"/>
</dbReference>
<dbReference type="InterPro" id="IPR050275">
    <property type="entry name" value="PGM_Phosphatase"/>
</dbReference>
<evidence type="ECO:0000313" key="2">
    <source>
        <dbReference type="EMBL" id="CAK0861540.1"/>
    </source>
</evidence>
<dbReference type="PANTHER" id="PTHR48100:SF1">
    <property type="entry name" value="HISTIDINE PHOSPHATASE FAMILY PROTEIN-RELATED"/>
    <property type="match status" value="1"/>
</dbReference>
<dbReference type="EMBL" id="CAUYUJ010016069">
    <property type="protein sequence ID" value="CAK0861540.1"/>
    <property type="molecule type" value="Genomic_DNA"/>
</dbReference>
<protein>
    <recommendedName>
        <fullName evidence="4">Phosphoglycerate mutase (2,3-diphosphoglycerate-dependent)</fullName>
    </recommendedName>
</protein>
<feature type="region of interest" description="Disordered" evidence="1">
    <location>
        <begin position="119"/>
        <end position="223"/>
    </location>
</feature>
<evidence type="ECO:0000256" key="1">
    <source>
        <dbReference type="SAM" id="MobiDB-lite"/>
    </source>
</evidence>
<evidence type="ECO:0008006" key="4">
    <source>
        <dbReference type="Google" id="ProtNLM"/>
    </source>
</evidence>
<dbReference type="CDD" id="cd07067">
    <property type="entry name" value="HP_PGM_like"/>
    <property type="match status" value="1"/>
</dbReference>
<keyword evidence="3" id="KW-1185">Reference proteome</keyword>
<evidence type="ECO:0000313" key="3">
    <source>
        <dbReference type="Proteomes" id="UP001189429"/>
    </source>
</evidence>
<dbReference type="Gene3D" id="3.40.50.1240">
    <property type="entry name" value="Phosphoglycerate mutase-like"/>
    <property type="match status" value="1"/>
</dbReference>
<dbReference type="Proteomes" id="UP001189429">
    <property type="component" value="Unassembled WGS sequence"/>
</dbReference>
<name>A0ABN9UNN1_9DINO</name>
<comment type="caution">
    <text evidence="2">The sequence shown here is derived from an EMBL/GenBank/DDBJ whole genome shotgun (WGS) entry which is preliminary data.</text>
</comment>
<gene>
    <name evidence="2" type="ORF">PCOR1329_LOCUS50179</name>
</gene>
<reference evidence="2" key="1">
    <citation type="submission" date="2023-10" db="EMBL/GenBank/DDBJ databases">
        <authorList>
            <person name="Chen Y."/>
            <person name="Shah S."/>
            <person name="Dougan E. K."/>
            <person name="Thang M."/>
            <person name="Chan C."/>
        </authorList>
    </citation>
    <scope>NUCLEOTIDE SEQUENCE [LARGE SCALE GENOMIC DNA]</scope>
</reference>
<dbReference type="SUPFAM" id="SSF53254">
    <property type="entry name" value="Phosphoglycerate mutase-like"/>
    <property type="match status" value="1"/>
</dbReference>